<dbReference type="Proteomes" id="UP001321475">
    <property type="component" value="Chromosome"/>
</dbReference>
<evidence type="ECO:0000313" key="2">
    <source>
        <dbReference type="Proteomes" id="UP001321475"/>
    </source>
</evidence>
<dbReference type="InterPro" id="IPR029063">
    <property type="entry name" value="SAM-dependent_MTases_sf"/>
</dbReference>
<reference evidence="2" key="1">
    <citation type="journal article" date="2019" name="Int. J. Syst. Evol. Microbiol.">
        <title>The Global Catalogue of Microorganisms (GCM) 10K type strain sequencing project: providing services to taxonomists for standard genome sequencing and annotation.</title>
        <authorList>
            <consortium name="The Broad Institute Genomics Platform"/>
            <consortium name="The Broad Institute Genome Sequencing Center for Infectious Disease"/>
            <person name="Wu L."/>
            <person name="Ma J."/>
        </authorList>
    </citation>
    <scope>NUCLEOTIDE SEQUENCE [LARGE SCALE GENOMIC DNA]</scope>
    <source>
        <strain evidence="2">NBRC 108565</strain>
    </source>
</reference>
<name>A0ABN6XH67_9CELL</name>
<organism evidence="1 2">
    <name type="scientific">Paraoerskovia sediminicola</name>
    <dbReference type="NCBI Taxonomy" id="1138587"/>
    <lineage>
        <taxon>Bacteria</taxon>
        <taxon>Bacillati</taxon>
        <taxon>Actinomycetota</taxon>
        <taxon>Actinomycetes</taxon>
        <taxon>Micrococcales</taxon>
        <taxon>Cellulomonadaceae</taxon>
        <taxon>Paraoerskovia</taxon>
    </lineage>
</organism>
<keyword evidence="2" id="KW-1185">Reference proteome</keyword>
<proteinExistence type="predicted"/>
<gene>
    <name evidence="1" type="ORF">GCM10025865_27270</name>
</gene>
<dbReference type="EMBL" id="AP027729">
    <property type="protein sequence ID" value="BDZ43428.1"/>
    <property type="molecule type" value="Genomic_DNA"/>
</dbReference>
<accession>A0ABN6XH67</accession>
<dbReference type="Gene3D" id="3.40.50.150">
    <property type="entry name" value="Vaccinia Virus protein VP39"/>
    <property type="match status" value="1"/>
</dbReference>
<sequence>MTKERGFWSDERTATHQDLAGLFIARAVERYLKAEGHFGFVVPNSVVDRDYWEGFRSGRFDTGTRVTFTPSWDLRRLRPHLFPRGSAVVFGRRTAIAEPMPADLEVWAGRAPVPHALAGAPLDTITRTPGHAVSGTGSTPGSKYADRFSNGANLFPRLLFRVEPDSATTLGAPAGRRSVRSQRTVSEKAPWKNLAPLTGAVEAQFIWPTVLGEHVLPFRVMPPAEFVVPLRGDGTLLATPTEFDRWPGLAAWMRQATELWNGNQTGKLTLAKQIDHMKKLTQQAPMPSTRVVYAASGMHVAAAVLTDSRTVIEHGAYWASVSSPDEAAYLVGILNSPSLTELVRPYMSYGKDERHVDKNVWKLPIASYDHDNLDHIRVVELSNALSSEIAALQFTSSNFVVRRRIVRAHIAQSLRGKELDSLVADVVHE</sequence>
<evidence type="ECO:0000313" key="1">
    <source>
        <dbReference type="EMBL" id="BDZ43428.1"/>
    </source>
</evidence>
<protein>
    <submittedName>
        <fullName evidence="1">Uncharacterized protein</fullName>
    </submittedName>
</protein>